<proteinExistence type="inferred from homology"/>
<feature type="binding site" evidence="7">
    <location>
        <position position="110"/>
    </location>
    <ligand>
        <name>Zn(2+)</name>
        <dbReference type="ChEBI" id="CHEBI:29105"/>
        <note>catalytic</note>
    </ligand>
</feature>
<keyword evidence="5 7" id="KW-0378">Hydrolase</keyword>
<keyword evidence="7" id="KW-0698">rRNA processing</keyword>
<comment type="subcellular location">
    <subcellularLocation>
        <location evidence="7">Cytoplasm</location>
    </subcellularLocation>
</comment>
<name>A0A2S7SSI1_9BACT</name>
<keyword evidence="7" id="KW-0690">Ribosome biogenesis</keyword>
<comment type="similarity">
    <text evidence="1 7">Belongs to the endoribonuclease YbeY family.</text>
</comment>
<feature type="binding site" evidence="7">
    <location>
        <position position="114"/>
    </location>
    <ligand>
        <name>Zn(2+)</name>
        <dbReference type="ChEBI" id="CHEBI:29105"/>
        <note>catalytic</note>
    </ligand>
</feature>
<dbReference type="SUPFAM" id="SSF55486">
    <property type="entry name" value="Metalloproteases ('zincins'), catalytic domain"/>
    <property type="match status" value="1"/>
</dbReference>
<evidence type="ECO:0000256" key="2">
    <source>
        <dbReference type="ARBA" id="ARBA00022722"/>
    </source>
</evidence>
<evidence type="ECO:0000256" key="7">
    <source>
        <dbReference type="HAMAP-Rule" id="MF_00009"/>
    </source>
</evidence>
<reference evidence="8 9" key="1">
    <citation type="submission" date="2018-01" db="EMBL/GenBank/DDBJ databases">
        <title>A novel member of the phylum Bacteroidetes isolated from glacier ice.</title>
        <authorList>
            <person name="Liu Q."/>
            <person name="Xin Y.-H."/>
        </authorList>
    </citation>
    <scope>NUCLEOTIDE SEQUENCE [LARGE SCALE GENOMIC DNA]</scope>
    <source>
        <strain evidence="8 9">RB1R16</strain>
    </source>
</reference>
<dbReference type="Pfam" id="PF02130">
    <property type="entry name" value="YbeY"/>
    <property type="match status" value="1"/>
</dbReference>
<dbReference type="HAMAP" id="MF_00009">
    <property type="entry name" value="Endoribonucl_YbeY"/>
    <property type="match status" value="1"/>
</dbReference>
<dbReference type="GO" id="GO:0004521">
    <property type="term" value="F:RNA endonuclease activity"/>
    <property type="evidence" value="ECO:0007669"/>
    <property type="project" value="UniProtKB-UniRule"/>
</dbReference>
<dbReference type="EC" id="3.1.-.-" evidence="7"/>
<evidence type="ECO:0000256" key="4">
    <source>
        <dbReference type="ARBA" id="ARBA00022759"/>
    </source>
</evidence>
<accession>A0A2S7SSI1</accession>
<dbReference type="PANTHER" id="PTHR46986">
    <property type="entry name" value="ENDORIBONUCLEASE YBEY, CHLOROPLASTIC"/>
    <property type="match status" value="1"/>
</dbReference>
<comment type="caution">
    <text evidence="8">The sequence shown here is derived from an EMBL/GenBank/DDBJ whole genome shotgun (WGS) entry which is preliminary data.</text>
</comment>
<dbReference type="GO" id="GO:0005737">
    <property type="term" value="C:cytoplasm"/>
    <property type="evidence" value="ECO:0007669"/>
    <property type="project" value="UniProtKB-SubCell"/>
</dbReference>
<evidence type="ECO:0000256" key="6">
    <source>
        <dbReference type="ARBA" id="ARBA00022833"/>
    </source>
</evidence>
<comment type="function">
    <text evidence="7">Single strand-specific metallo-endoribonuclease involved in late-stage 70S ribosome quality control and in maturation of the 3' terminus of the 16S rRNA.</text>
</comment>
<evidence type="ECO:0000256" key="1">
    <source>
        <dbReference type="ARBA" id="ARBA00010875"/>
    </source>
</evidence>
<dbReference type="PANTHER" id="PTHR46986:SF1">
    <property type="entry name" value="ENDORIBONUCLEASE YBEY, CHLOROPLASTIC"/>
    <property type="match status" value="1"/>
</dbReference>
<keyword evidence="6 7" id="KW-0862">Zinc</keyword>
<dbReference type="GO" id="GO:0004222">
    <property type="term" value="F:metalloendopeptidase activity"/>
    <property type="evidence" value="ECO:0007669"/>
    <property type="project" value="InterPro"/>
</dbReference>
<keyword evidence="4 7" id="KW-0255">Endonuclease</keyword>
<evidence type="ECO:0000313" key="9">
    <source>
        <dbReference type="Proteomes" id="UP000239872"/>
    </source>
</evidence>
<dbReference type="GO" id="GO:0008270">
    <property type="term" value="F:zinc ion binding"/>
    <property type="evidence" value="ECO:0007669"/>
    <property type="project" value="UniProtKB-UniRule"/>
</dbReference>
<evidence type="ECO:0000313" key="8">
    <source>
        <dbReference type="EMBL" id="PQJ09882.1"/>
    </source>
</evidence>
<organism evidence="8 9">
    <name type="scientific">Flavipsychrobacter stenotrophus</name>
    <dbReference type="NCBI Taxonomy" id="2077091"/>
    <lineage>
        <taxon>Bacteria</taxon>
        <taxon>Pseudomonadati</taxon>
        <taxon>Bacteroidota</taxon>
        <taxon>Chitinophagia</taxon>
        <taxon>Chitinophagales</taxon>
        <taxon>Chitinophagaceae</taxon>
        <taxon>Flavipsychrobacter</taxon>
    </lineage>
</organism>
<dbReference type="Gene3D" id="3.40.390.30">
    <property type="entry name" value="Metalloproteases ('zincins'), catalytic domain"/>
    <property type="match status" value="1"/>
</dbReference>
<sequence length="142" mass="16179">MPATFQDNEVTSGLKDKRKLSAYLDTLVDTHLEGIKKVKLNYICCNDEYLLTINKQFLNHDTLTDIITFDLSETDAELVGEIYISVDRVKENAAKFGVSYLNELHRVIFHGALHLCGYTDKTAADKQEMRRQEDICLAAYLS</sequence>
<dbReference type="OrthoDB" id="9811984at2"/>
<dbReference type="InterPro" id="IPR002036">
    <property type="entry name" value="YbeY"/>
</dbReference>
<dbReference type="EMBL" id="PPSL01000005">
    <property type="protein sequence ID" value="PQJ09882.1"/>
    <property type="molecule type" value="Genomic_DNA"/>
</dbReference>
<protein>
    <recommendedName>
        <fullName evidence="7">Endoribonuclease YbeY</fullName>
        <ecNumber evidence="7">3.1.-.-</ecNumber>
    </recommendedName>
</protein>
<comment type="cofactor">
    <cofactor evidence="7">
        <name>Zn(2+)</name>
        <dbReference type="ChEBI" id="CHEBI:29105"/>
    </cofactor>
    <text evidence="7">Binds 1 zinc ion.</text>
</comment>
<dbReference type="Proteomes" id="UP000239872">
    <property type="component" value="Unassembled WGS sequence"/>
</dbReference>
<evidence type="ECO:0000256" key="3">
    <source>
        <dbReference type="ARBA" id="ARBA00022723"/>
    </source>
</evidence>
<keyword evidence="2 7" id="KW-0540">Nuclease</keyword>
<evidence type="ECO:0000256" key="5">
    <source>
        <dbReference type="ARBA" id="ARBA00022801"/>
    </source>
</evidence>
<dbReference type="RefSeq" id="WP_105040654.1">
    <property type="nucleotide sequence ID" value="NZ_PPSL01000005.1"/>
</dbReference>
<dbReference type="InterPro" id="IPR023091">
    <property type="entry name" value="MetalPrtase_cat_dom_sf_prd"/>
</dbReference>
<gene>
    <name evidence="7 8" type="primary">ybeY</name>
    <name evidence="8" type="ORF">CJD36_018340</name>
</gene>
<keyword evidence="9" id="KW-1185">Reference proteome</keyword>
<feature type="binding site" evidence="7">
    <location>
        <position position="120"/>
    </location>
    <ligand>
        <name>Zn(2+)</name>
        <dbReference type="ChEBI" id="CHEBI:29105"/>
        <note>catalytic</note>
    </ligand>
</feature>
<dbReference type="NCBIfam" id="TIGR00043">
    <property type="entry name" value="rRNA maturation RNase YbeY"/>
    <property type="match status" value="1"/>
</dbReference>
<keyword evidence="7" id="KW-0963">Cytoplasm</keyword>
<keyword evidence="3 7" id="KW-0479">Metal-binding</keyword>
<dbReference type="AlphaFoldDB" id="A0A2S7SSI1"/>
<dbReference type="GO" id="GO:0006364">
    <property type="term" value="P:rRNA processing"/>
    <property type="evidence" value="ECO:0007669"/>
    <property type="project" value="UniProtKB-UniRule"/>
</dbReference>